<evidence type="ECO:0000313" key="13">
    <source>
        <dbReference type="Proteomes" id="UP000016943"/>
    </source>
</evidence>
<dbReference type="EC" id="2.7.11.1" evidence="1"/>
<dbReference type="Pfam" id="PF03793">
    <property type="entry name" value="PASTA"/>
    <property type="match status" value="5"/>
</dbReference>
<protein>
    <recommendedName>
        <fullName evidence="1">non-specific serine/threonine protein kinase</fullName>
        <ecNumber evidence="1">2.7.11.1</ecNumber>
    </recommendedName>
</protein>
<dbReference type="GeneID" id="78250114"/>
<dbReference type="InterPro" id="IPR008271">
    <property type="entry name" value="Ser/Thr_kinase_AS"/>
</dbReference>
<feature type="domain" description="Protein kinase" evidence="10">
    <location>
        <begin position="17"/>
        <end position="285"/>
    </location>
</feature>
<dbReference type="Gene3D" id="3.30.200.20">
    <property type="entry name" value="Phosphorylase Kinase, domain 1"/>
    <property type="match status" value="1"/>
</dbReference>
<dbReference type="PROSITE" id="PS51178">
    <property type="entry name" value="PASTA"/>
    <property type="match status" value="4"/>
</dbReference>
<dbReference type="CDD" id="cd06577">
    <property type="entry name" value="PASTA_pknB"/>
    <property type="match status" value="4"/>
</dbReference>
<evidence type="ECO:0000256" key="8">
    <source>
        <dbReference type="ARBA" id="ARBA00048679"/>
    </source>
</evidence>
<gene>
    <name evidence="12" type="ORF">CARG_06740</name>
</gene>
<dbReference type="SMART" id="SM00220">
    <property type="entry name" value="S_TKc"/>
    <property type="match status" value="1"/>
</dbReference>
<keyword evidence="13" id="KW-1185">Reference proteome</keyword>
<dbReference type="eggNOG" id="COG0515">
    <property type="taxonomic scope" value="Bacteria"/>
</dbReference>
<keyword evidence="9" id="KW-1133">Transmembrane helix</keyword>
<dbReference type="Pfam" id="PF00069">
    <property type="entry name" value="Pkinase"/>
    <property type="match status" value="1"/>
</dbReference>
<keyword evidence="9" id="KW-0812">Transmembrane</keyword>
<keyword evidence="4" id="KW-0547">Nucleotide-binding</keyword>
<dbReference type="GO" id="GO:0005524">
    <property type="term" value="F:ATP binding"/>
    <property type="evidence" value="ECO:0007669"/>
    <property type="project" value="UniProtKB-KW"/>
</dbReference>
<accession>U3GZP1</accession>
<dbReference type="GO" id="GO:0004674">
    <property type="term" value="F:protein serine/threonine kinase activity"/>
    <property type="evidence" value="ECO:0007669"/>
    <property type="project" value="UniProtKB-KW"/>
</dbReference>
<feature type="domain" description="PASTA" evidence="11">
    <location>
        <begin position="542"/>
        <end position="609"/>
    </location>
</feature>
<sequence length="735" mass="78251">MSTREQLYPGDLLDDRYRIEAPIAAGGMSTVYRCVDLRLGRHVAAKVMHADYADNPVFRSRFRREARSMARLSHPNLVNVYDSVMGEQDSGEPVFLVMELITGGTLRELLDERGPMPPHAAMSVMRSVLTGLAVAHEAGMVHRDIKPDNILINGDHTVKLADFGLVRAADHAATEIIGTVSYLSPEQVEGADIGPASDVYSAGIVLYELLTGGIPFDEGDPTDRAFARLSEDVPAPSGQIAGVPTLIDALVATATARDVSNRFSDAGEFLAAINDVAEELQLPAFNVPIPEHAAAHRSFEQAENTDLLTGVLNNTGVLPAVLAAPVHASKPTDTQVWEGPLVAPPPPAHYEQDHQDAPVDTYDEQYEQQNYAPGKPVSNRSGWKIALWSGLITALIAAVALGGWWFGSGRYGEVPQIIGMGQAQAVTTIEQAGFTATTSQEYSDDIPAEQIIGTQPPGGERIPKGSNVAIRQSLGQPAVPEIPASGSVQDFRGLASERTLGLRVGEEEYSDSVPAGQISSTQPSPGTVVATHSTVTVHLSKGPAPIKVPKLAGLSQDKARDALEKAGLRVRKVIPEFDQKIKKDHVIRTSPDSNAELRRGDEVDLYVSTALEVPDLKDKTLDEARRILGDAGLTVGTVTTDEEATSRNGQAVVKTAPAAGKLIDPEFNTVDLVMNGKVIVPSLMGKKVSEAESTLLDMGLNVDIDGKDNAVVYSQSPKAGSKVAVGTTVTIKSIG</sequence>
<evidence type="ECO:0000256" key="4">
    <source>
        <dbReference type="ARBA" id="ARBA00022741"/>
    </source>
</evidence>
<keyword evidence="2" id="KW-0723">Serine/threonine-protein kinase</keyword>
<dbReference type="PANTHER" id="PTHR43289">
    <property type="entry name" value="MITOGEN-ACTIVATED PROTEIN KINASE KINASE KINASE 20-RELATED"/>
    <property type="match status" value="1"/>
</dbReference>
<dbReference type="PANTHER" id="PTHR43289:SF34">
    <property type="entry name" value="SERINE_THREONINE-PROTEIN KINASE YBDM-RELATED"/>
    <property type="match status" value="1"/>
</dbReference>
<evidence type="ECO:0000256" key="6">
    <source>
        <dbReference type="ARBA" id="ARBA00022840"/>
    </source>
</evidence>
<evidence type="ECO:0000313" key="12">
    <source>
        <dbReference type="EMBL" id="AGU15472.1"/>
    </source>
</evidence>
<dbReference type="NCBIfam" id="NF033483">
    <property type="entry name" value="PknB_PASTA_kin"/>
    <property type="match status" value="1"/>
</dbReference>
<comment type="catalytic activity">
    <reaction evidence="7">
        <text>L-threonyl-[protein] + ATP = O-phospho-L-threonyl-[protein] + ADP + H(+)</text>
        <dbReference type="Rhea" id="RHEA:46608"/>
        <dbReference type="Rhea" id="RHEA-COMP:11060"/>
        <dbReference type="Rhea" id="RHEA-COMP:11605"/>
        <dbReference type="ChEBI" id="CHEBI:15378"/>
        <dbReference type="ChEBI" id="CHEBI:30013"/>
        <dbReference type="ChEBI" id="CHEBI:30616"/>
        <dbReference type="ChEBI" id="CHEBI:61977"/>
        <dbReference type="ChEBI" id="CHEBI:456216"/>
        <dbReference type="EC" id="2.7.11.1"/>
    </reaction>
</comment>
<keyword evidence="3" id="KW-0808">Transferase</keyword>
<proteinExistence type="predicted"/>
<keyword evidence="9" id="KW-0472">Membrane</keyword>
<dbReference type="Gene3D" id="1.10.510.10">
    <property type="entry name" value="Transferase(Phosphotransferase) domain 1"/>
    <property type="match status" value="1"/>
</dbReference>
<evidence type="ECO:0000256" key="1">
    <source>
        <dbReference type="ARBA" id="ARBA00012513"/>
    </source>
</evidence>
<dbReference type="PATRIC" id="fig|1348662.3.peg.1325"/>
<evidence type="ECO:0000259" key="11">
    <source>
        <dbReference type="PROSITE" id="PS51178"/>
    </source>
</evidence>
<dbReference type="FunFam" id="3.30.200.20:FF:000035">
    <property type="entry name" value="Serine/threonine protein kinase Stk1"/>
    <property type="match status" value="1"/>
</dbReference>
<keyword evidence="6" id="KW-0067">ATP-binding</keyword>
<dbReference type="HOGENOM" id="CLU_000288_135_2_11"/>
<evidence type="ECO:0000259" key="10">
    <source>
        <dbReference type="PROSITE" id="PS50011"/>
    </source>
</evidence>
<dbReference type="EMBL" id="CP006365">
    <property type="protein sequence ID" value="AGU15472.1"/>
    <property type="molecule type" value="Genomic_DNA"/>
</dbReference>
<evidence type="ECO:0000256" key="7">
    <source>
        <dbReference type="ARBA" id="ARBA00047899"/>
    </source>
</evidence>
<feature type="domain" description="PASTA" evidence="11">
    <location>
        <begin position="610"/>
        <end position="676"/>
    </location>
</feature>
<reference evidence="12 13" key="1">
    <citation type="journal article" date="2013" name="Genome Announc.">
        <title>Whole-Genome Sequence of the Clinical Strain Corynebacterium argentoratense DSM 44202, Isolated from a Human Throat Specimen.</title>
        <authorList>
            <person name="Bomholt C."/>
            <person name="Glaub A."/>
            <person name="Gravermann K."/>
            <person name="Albersmeier A."/>
            <person name="Brinkrolf K."/>
            <person name="Ruckert C."/>
            <person name="Tauch A."/>
        </authorList>
    </citation>
    <scope>NUCLEOTIDE SEQUENCE [LARGE SCALE GENOMIC DNA]</scope>
    <source>
        <strain evidence="12">DSM 44202</strain>
    </source>
</reference>
<dbReference type="OrthoDB" id="9762169at2"/>
<comment type="catalytic activity">
    <reaction evidence="8">
        <text>L-seryl-[protein] + ATP = O-phospho-L-seryl-[protein] + ADP + H(+)</text>
        <dbReference type="Rhea" id="RHEA:17989"/>
        <dbReference type="Rhea" id="RHEA-COMP:9863"/>
        <dbReference type="Rhea" id="RHEA-COMP:11604"/>
        <dbReference type="ChEBI" id="CHEBI:15378"/>
        <dbReference type="ChEBI" id="CHEBI:29999"/>
        <dbReference type="ChEBI" id="CHEBI:30616"/>
        <dbReference type="ChEBI" id="CHEBI:83421"/>
        <dbReference type="ChEBI" id="CHEBI:456216"/>
        <dbReference type="EC" id="2.7.11.1"/>
    </reaction>
</comment>
<dbReference type="STRING" id="1348662.CARG_06740"/>
<dbReference type="CDD" id="cd14014">
    <property type="entry name" value="STKc_PknB_like"/>
    <property type="match status" value="1"/>
</dbReference>
<dbReference type="PROSITE" id="PS50011">
    <property type="entry name" value="PROTEIN_KINASE_DOM"/>
    <property type="match status" value="1"/>
</dbReference>
<dbReference type="Gene3D" id="3.30.10.20">
    <property type="match status" value="5"/>
</dbReference>
<dbReference type="eggNOG" id="COG2815">
    <property type="taxonomic scope" value="Bacteria"/>
</dbReference>
<dbReference type="InterPro" id="IPR011009">
    <property type="entry name" value="Kinase-like_dom_sf"/>
</dbReference>
<dbReference type="InterPro" id="IPR005543">
    <property type="entry name" value="PASTA_dom"/>
</dbReference>
<dbReference type="SUPFAM" id="SSF56112">
    <property type="entry name" value="Protein kinase-like (PK-like)"/>
    <property type="match status" value="1"/>
</dbReference>
<dbReference type="CDD" id="cd06576">
    <property type="entry name" value="PASTA_Pbp2x-like_1"/>
    <property type="match status" value="1"/>
</dbReference>
<keyword evidence="5" id="KW-0418">Kinase</keyword>
<organism evidence="12 13">
    <name type="scientific">Corynebacterium argentoratense DSM 44202</name>
    <dbReference type="NCBI Taxonomy" id="1348662"/>
    <lineage>
        <taxon>Bacteria</taxon>
        <taxon>Bacillati</taxon>
        <taxon>Actinomycetota</taxon>
        <taxon>Actinomycetes</taxon>
        <taxon>Mycobacteriales</taxon>
        <taxon>Corynebacteriaceae</taxon>
        <taxon>Corynebacterium</taxon>
    </lineage>
</organism>
<dbReference type="RefSeq" id="WP_020976630.1">
    <property type="nucleotide sequence ID" value="NC_022198.1"/>
</dbReference>
<dbReference type="KEGG" id="caz:CARG_06740"/>
<feature type="transmembrane region" description="Helical" evidence="9">
    <location>
        <begin position="385"/>
        <end position="406"/>
    </location>
</feature>
<evidence type="ECO:0000256" key="2">
    <source>
        <dbReference type="ARBA" id="ARBA00022527"/>
    </source>
</evidence>
<dbReference type="PROSITE" id="PS00108">
    <property type="entry name" value="PROTEIN_KINASE_ST"/>
    <property type="match status" value="1"/>
</dbReference>
<name>U3GZP1_9CORY</name>
<evidence type="ECO:0000256" key="9">
    <source>
        <dbReference type="SAM" id="Phobius"/>
    </source>
</evidence>
<feature type="domain" description="PASTA" evidence="11">
    <location>
        <begin position="408"/>
        <end position="474"/>
    </location>
</feature>
<evidence type="ECO:0000256" key="5">
    <source>
        <dbReference type="ARBA" id="ARBA00022777"/>
    </source>
</evidence>
<feature type="domain" description="PASTA" evidence="11">
    <location>
        <begin position="677"/>
        <end position="735"/>
    </location>
</feature>
<dbReference type="InterPro" id="IPR000719">
    <property type="entry name" value="Prot_kinase_dom"/>
</dbReference>
<dbReference type="Proteomes" id="UP000016943">
    <property type="component" value="Chromosome"/>
</dbReference>
<dbReference type="AlphaFoldDB" id="U3GZP1"/>
<dbReference type="SMART" id="SM00740">
    <property type="entry name" value="PASTA"/>
    <property type="match status" value="5"/>
</dbReference>
<dbReference type="SUPFAM" id="SSF54184">
    <property type="entry name" value="Penicillin-binding protein 2x (pbp-2x), c-terminal domain"/>
    <property type="match status" value="1"/>
</dbReference>
<evidence type="ECO:0000256" key="3">
    <source>
        <dbReference type="ARBA" id="ARBA00022679"/>
    </source>
</evidence>